<feature type="domain" description="Pili assembly chaperone N-terminal" evidence="10">
    <location>
        <begin position="24"/>
        <end position="144"/>
    </location>
</feature>
<keyword evidence="4 9" id="KW-0732">Signal</keyword>
<evidence type="ECO:0000256" key="1">
    <source>
        <dbReference type="ARBA" id="ARBA00004418"/>
    </source>
</evidence>
<organism evidence="13 14">
    <name type="scientific">Citrobacter freundii</name>
    <dbReference type="NCBI Taxonomy" id="546"/>
    <lineage>
        <taxon>Bacteria</taxon>
        <taxon>Pseudomonadati</taxon>
        <taxon>Pseudomonadota</taxon>
        <taxon>Gammaproteobacteria</taxon>
        <taxon>Enterobacterales</taxon>
        <taxon>Enterobacteriaceae</taxon>
        <taxon>Citrobacter</taxon>
        <taxon>Citrobacter freundii complex</taxon>
    </lineage>
</organism>
<gene>
    <name evidence="13" type="ORF">KV121_000371</name>
    <name evidence="12" type="ORF">P7U51_004876</name>
</gene>
<dbReference type="InterPro" id="IPR016148">
    <property type="entry name" value="Pili_assmbl_chaperone_C"/>
</dbReference>
<evidence type="ECO:0000256" key="3">
    <source>
        <dbReference type="ARBA" id="ARBA00022558"/>
    </source>
</evidence>
<evidence type="ECO:0000259" key="10">
    <source>
        <dbReference type="Pfam" id="PF00345"/>
    </source>
</evidence>
<name>A0A9P3SBX2_CITFR</name>
<feature type="domain" description="Pili assembly chaperone C-terminal" evidence="11">
    <location>
        <begin position="168"/>
        <end position="227"/>
    </location>
</feature>
<dbReference type="Proteomes" id="UP000885148">
    <property type="component" value="Unassembled WGS sequence"/>
</dbReference>
<comment type="subcellular location">
    <subcellularLocation>
        <location evidence="1 8">Periplasm</location>
    </subcellularLocation>
</comment>
<keyword evidence="5" id="KW-0574">Periplasm</keyword>
<dbReference type="EMBL" id="DAESCB010000001">
    <property type="protein sequence ID" value="HBH7040387.1"/>
    <property type="molecule type" value="Genomic_DNA"/>
</dbReference>
<comment type="caution">
    <text evidence="13">The sequence shown here is derived from an EMBL/GenBank/DDBJ whole genome shotgun (WGS) entry which is preliminary data.</text>
</comment>
<dbReference type="InterPro" id="IPR050643">
    <property type="entry name" value="Periplasmic_pilus_chap"/>
</dbReference>
<evidence type="ECO:0000313" key="13">
    <source>
        <dbReference type="EMBL" id="HBH7040387.1"/>
    </source>
</evidence>
<dbReference type="OrthoDB" id="9131059at2"/>
<comment type="similarity">
    <text evidence="2 8">Belongs to the periplasmic pilus chaperone family.</text>
</comment>
<dbReference type="RefSeq" id="WP_053088687.1">
    <property type="nucleotide sequence ID" value="NZ_AP028314.1"/>
</dbReference>
<dbReference type="GO" id="GO:0030288">
    <property type="term" value="C:outer membrane-bounded periplasmic space"/>
    <property type="evidence" value="ECO:0007669"/>
    <property type="project" value="InterPro"/>
</dbReference>
<sequence>MKLHRFFSATALLLATGIPATYASIQINTTRVIYHAAEKDISVQITNPGKYPVLLQSWTDDGNPEIKPDAMRTPFVLTPPLTRVNADAGQTLRLSYTGTALPADRESVYWLNVLEIPPVGEKGTNQVQVAFRSRIKLFYRPVTLDDKGARTAIAQLRWQAQGNHIILSNPTAYYVSAVAVTATHAGKKTTIPADMLAPHGSLDLTLPSGVVADGLTVEAINDYGSSVTEPVNRL</sequence>
<reference evidence="12" key="3">
    <citation type="submission" date="2024-02" db="EMBL/GenBank/DDBJ databases">
        <authorList>
            <consortium name="Clinical and Environmental Microbiology Branch: Whole genome sequencing antimicrobial resistance pathogens in the healthcare setting"/>
        </authorList>
    </citation>
    <scope>NUCLEOTIDE SEQUENCE</scope>
    <source>
        <strain evidence="12">Whole organism</strain>
    </source>
</reference>
<dbReference type="InterPro" id="IPR036316">
    <property type="entry name" value="Pili_assmbl_chap_C_dom_sf"/>
</dbReference>
<dbReference type="InterPro" id="IPR008962">
    <property type="entry name" value="PapD-like_sf"/>
</dbReference>
<dbReference type="PANTHER" id="PTHR30251:SF2">
    <property type="entry name" value="FIMBRIAL CHAPERONE YADV-RELATED"/>
    <property type="match status" value="1"/>
</dbReference>
<dbReference type="Proteomes" id="UP001169574">
    <property type="component" value="Unassembled WGS sequence"/>
</dbReference>
<dbReference type="PANTHER" id="PTHR30251">
    <property type="entry name" value="PILUS ASSEMBLY CHAPERONE"/>
    <property type="match status" value="1"/>
</dbReference>
<feature type="signal peptide" evidence="9">
    <location>
        <begin position="1"/>
        <end position="23"/>
    </location>
</feature>
<evidence type="ECO:0000256" key="6">
    <source>
        <dbReference type="ARBA" id="ARBA00023186"/>
    </source>
</evidence>
<evidence type="ECO:0000313" key="12">
    <source>
        <dbReference type="EMBL" id="EMM7460281.1"/>
    </source>
</evidence>
<dbReference type="SUPFAM" id="SSF49584">
    <property type="entry name" value="Periplasmic chaperone C-domain"/>
    <property type="match status" value="1"/>
</dbReference>
<reference evidence="13" key="2">
    <citation type="submission" date="2021-07" db="EMBL/GenBank/DDBJ databases">
        <authorList>
            <consortium name="NCBI Pathogen Detection Project"/>
        </authorList>
    </citation>
    <scope>NUCLEOTIDE SEQUENCE</scope>
    <source>
        <strain evidence="13">91871</strain>
    </source>
</reference>
<keyword evidence="3" id="KW-1029">Fimbrium biogenesis</keyword>
<dbReference type="AlphaFoldDB" id="A0A9P3SBX2"/>
<keyword evidence="6 8" id="KW-0143">Chaperone</keyword>
<dbReference type="GO" id="GO:0071555">
    <property type="term" value="P:cell wall organization"/>
    <property type="evidence" value="ECO:0007669"/>
    <property type="project" value="InterPro"/>
</dbReference>
<dbReference type="Gene3D" id="2.60.40.10">
    <property type="entry name" value="Immunoglobulins"/>
    <property type="match status" value="2"/>
</dbReference>
<dbReference type="InterPro" id="IPR018046">
    <property type="entry name" value="Pili_assmbl_chaperone_CS"/>
</dbReference>
<evidence type="ECO:0000256" key="8">
    <source>
        <dbReference type="RuleBase" id="RU003918"/>
    </source>
</evidence>
<evidence type="ECO:0000256" key="9">
    <source>
        <dbReference type="SAM" id="SignalP"/>
    </source>
</evidence>
<dbReference type="InterPro" id="IPR013783">
    <property type="entry name" value="Ig-like_fold"/>
</dbReference>
<dbReference type="Pfam" id="PF00345">
    <property type="entry name" value="PapD_N"/>
    <property type="match status" value="1"/>
</dbReference>
<reference evidence="13" key="1">
    <citation type="journal article" date="2018" name="Genome Biol.">
        <title>SKESA: strategic k-mer extension for scrupulous assemblies.</title>
        <authorList>
            <person name="Souvorov A."/>
            <person name="Agarwala R."/>
            <person name="Lipman D.J."/>
        </authorList>
    </citation>
    <scope>NUCLEOTIDE SEQUENCE</scope>
    <source>
        <strain evidence="13">91871</strain>
    </source>
</reference>
<evidence type="ECO:0000313" key="14">
    <source>
        <dbReference type="Proteomes" id="UP000885148"/>
    </source>
</evidence>
<dbReference type="PRINTS" id="PR00969">
    <property type="entry name" value="CHAPERONPILI"/>
</dbReference>
<dbReference type="InterPro" id="IPR016147">
    <property type="entry name" value="Pili_assmbl_chaperone_N"/>
</dbReference>
<dbReference type="InterPro" id="IPR001829">
    <property type="entry name" value="Pili_assmbl_chaperone_bac"/>
</dbReference>
<dbReference type="Pfam" id="PF02753">
    <property type="entry name" value="PapD_C"/>
    <property type="match status" value="1"/>
</dbReference>
<keyword evidence="7" id="KW-0393">Immunoglobulin domain</keyword>
<protein>
    <submittedName>
        <fullName evidence="13">Molecular chaperone</fullName>
    </submittedName>
</protein>
<evidence type="ECO:0000256" key="2">
    <source>
        <dbReference type="ARBA" id="ARBA00007399"/>
    </source>
</evidence>
<evidence type="ECO:0000259" key="11">
    <source>
        <dbReference type="Pfam" id="PF02753"/>
    </source>
</evidence>
<evidence type="ECO:0000256" key="7">
    <source>
        <dbReference type="ARBA" id="ARBA00023319"/>
    </source>
</evidence>
<dbReference type="EMBL" id="ABLGCN030000021">
    <property type="protein sequence ID" value="EMM7460281.1"/>
    <property type="molecule type" value="Genomic_DNA"/>
</dbReference>
<evidence type="ECO:0000256" key="4">
    <source>
        <dbReference type="ARBA" id="ARBA00022729"/>
    </source>
</evidence>
<proteinExistence type="inferred from homology"/>
<dbReference type="PROSITE" id="PS00635">
    <property type="entry name" value="PILI_CHAPERONE"/>
    <property type="match status" value="1"/>
</dbReference>
<dbReference type="SUPFAM" id="SSF49354">
    <property type="entry name" value="PapD-like"/>
    <property type="match status" value="1"/>
</dbReference>
<accession>A0A9P3SBX2</accession>
<feature type="chain" id="PRO_5042782791" evidence="9">
    <location>
        <begin position="24"/>
        <end position="234"/>
    </location>
</feature>
<evidence type="ECO:0000256" key="5">
    <source>
        <dbReference type="ARBA" id="ARBA00022764"/>
    </source>
</evidence>